<protein>
    <submittedName>
        <fullName evidence="1">Uncharacterized protein</fullName>
    </submittedName>
</protein>
<dbReference type="GeneID" id="54780932"/>
<comment type="caution">
    <text evidence="1">The sequence shown here is derived from an EMBL/GenBank/DDBJ whole genome shotgun (WGS) entry which is preliminary data.</text>
</comment>
<dbReference type="Proteomes" id="UP000449547">
    <property type="component" value="Unassembled WGS sequence"/>
</dbReference>
<dbReference type="AlphaFoldDB" id="A0A642UR58"/>
<dbReference type="VEuPathDB" id="FungiDB:DIURU_002281"/>
<evidence type="ECO:0000313" key="1">
    <source>
        <dbReference type="EMBL" id="KAA8903769.1"/>
    </source>
</evidence>
<evidence type="ECO:0000313" key="2">
    <source>
        <dbReference type="Proteomes" id="UP000449547"/>
    </source>
</evidence>
<accession>A0A642UR58</accession>
<sequence>MLDVEKLCQEKRKYLSDKWSAPFAYMLELGGFSGQIPGCNFDEITHMDKLIVTMSNAFEESNHEVFCKVDFMTAFSDPVEFLRRYNEAEEELRVMERAVLSGLRDVLIGIKRTAPEIYHMFVDGVDAMRNHVLNDIDIEVSQLIDDRVNNTHLPLHSITEAMVAVSEADINSILTKVLSQCY</sequence>
<dbReference type="EMBL" id="SWFT01000066">
    <property type="protein sequence ID" value="KAA8903769.1"/>
    <property type="molecule type" value="Genomic_DNA"/>
</dbReference>
<keyword evidence="2" id="KW-1185">Reference proteome</keyword>
<name>A0A642UR58_DIURU</name>
<dbReference type="RefSeq" id="XP_034012975.1">
    <property type="nucleotide sequence ID" value="XM_034154915.1"/>
</dbReference>
<proteinExistence type="predicted"/>
<reference evidence="1 2" key="1">
    <citation type="submission" date="2019-07" db="EMBL/GenBank/DDBJ databases">
        <title>Genome assembly of two rare yeast pathogens: Diutina rugosa and Trichomonascus ciferrii.</title>
        <authorList>
            <person name="Mixao V."/>
            <person name="Saus E."/>
            <person name="Hansen A."/>
            <person name="Lass-Flor C."/>
            <person name="Gabaldon T."/>
        </authorList>
    </citation>
    <scope>NUCLEOTIDE SEQUENCE [LARGE SCALE GENOMIC DNA]</scope>
    <source>
        <strain evidence="1 2">CBS 613</strain>
    </source>
</reference>
<organism evidence="1 2">
    <name type="scientific">Diutina rugosa</name>
    <name type="common">Yeast</name>
    <name type="synonym">Candida rugosa</name>
    <dbReference type="NCBI Taxonomy" id="5481"/>
    <lineage>
        <taxon>Eukaryota</taxon>
        <taxon>Fungi</taxon>
        <taxon>Dikarya</taxon>
        <taxon>Ascomycota</taxon>
        <taxon>Saccharomycotina</taxon>
        <taxon>Pichiomycetes</taxon>
        <taxon>Debaryomycetaceae</taxon>
        <taxon>Diutina</taxon>
    </lineage>
</organism>
<gene>
    <name evidence="1" type="ORF">DIURU_002281</name>
</gene>